<feature type="transmembrane region" description="Helical" evidence="6">
    <location>
        <begin position="42"/>
        <end position="69"/>
    </location>
</feature>
<dbReference type="PANTHER" id="PTHR23513">
    <property type="entry name" value="INTEGRAL MEMBRANE EFFLUX PROTEIN-RELATED"/>
    <property type="match status" value="1"/>
</dbReference>
<feature type="transmembrane region" description="Helical" evidence="6">
    <location>
        <begin position="309"/>
        <end position="334"/>
    </location>
</feature>
<feature type="transmembrane region" description="Helical" evidence="6">
    <location>
        <begin position="101"/>
        <end position="121"/>
    </location>
</feature>
<dbReference type="SUPFAM" id="SSF103473">
    <property type="entry name" value="MFS general substrate transporter"/>
    <property type="match status" value="1"/>
</dbReference>
<evidence type="ECO:0000256" key="3">
    <source>
        <dbReference type="ARBA" id="ARBA00022692"/>
    </source>
</evidence>
<evidence type="ECO:0000256" key="5">
    <source>
        <dbReference type="ARBA" id="ARBA00023136"/>
    </source>
</evidence>
<feature type="transmembrane region" description="Helical" evidence="6">
    <location>
        <begin position="252"/>
        <end position="270"/>
    </location>
</feature>
<keyword evidence="3 6" id="KW-0812">Transmembrane</keyword>
<feature type="transmembrane region" description="Helical" evidence="6">
    <location>
        <begin position="346"/>
        <end position="365"/>
    </location>
</feature>
<dbReference type="Pfam" id="PF07690">
    <property type="entry name" value="MFS_1"/>
    <property type="match status" value="1"/>
</dbReference>
<keyword evidence="4 6" id="KW-1133">Transmembrane helix</keyword>
<evidence type="ECO:0000256" key="4">
    <source>
        <dbReference type="ARBA" id="ARBA00022989"/>
    </source>
</evidence>
<dbReference type="Gene3D" id="1.20.1250.20">
    <property type="entry name" value="MFS general substrate transporter like domains"/>
    <property type="match status" value="1"/>
</dbReference>
<name>A0ABQ2UBU7_9PSEU</name>
<reference evidence="8" key="1">
    <citation type="journal article" date="2019" name="Int. J. Syst. Evol. Microbiol.">
        <title>The Global Catalogue of Microorganisms (GCM) 10K type strain sequencing project: providing services to taxonomists for standard genome sequencing and annotation.</title>
        <authorList>
            <consortium name="The Broad Institute Genomics Platform"/>
            <consortium name="The Broad Institute Genome Sequencing Center for Infectious Disease"/>
            <person name="Wu L."/>
            <person name="Ma J."/>
        </authorList>
    </citation>
    <scope>NUCLEOTIDE SEQUENCE [LARGE SCALE GENOMIC DNA]</scope>
    <source>
        <strain evidence="8">JCM 3296</strain>
    </source>
</reference>
<feature type="transmembrane region" description="Helical" evidence="6">
    <location>
        <begin position="371"/>
        <end position="393"/>
    </location>
</feature>
<dbReference type="Proteomes" id="UP000649573">
    <property type="component" value="Unassembled WGS sequence"/>
</dbReference>
<evidence type="ECO:0000256" key="6">
    <source>
        <dbReference type="SAM" id="Phobius"/>
    </source>
</evidence>
<feature type="transmembrane region" description="Helical" evidence="6">
    <location>
        <begin position="12"/>
        <end position="36"/>
    </location>
</feature>
<dbReference type="InterPro" id="IPR011701">
    <property type="entry name" value="MFS"/>
</dbReference>
<comment type="caution">
    <text evidence="7">The sequence shown here is derived from an EMBL/GenBank/DDBJ whole genome shotgun (WGS) entry which is preliminary data.</text>
</comment>
<dbReference type="CDD" id="cd06173">
    <property type="entry name" value="MFS_MefA_like"/>
    <property type="match status" value="1"/>
</dbReference>
<evidence type="ECO:0000256" key="1">
    <source>
        <dbReference type="ARBA" id="ARBA00004651"/>
    </source>
</evidence>
<keyword evidence="5 6" id="KW-0472">Membrane</keyword>
<dbReference type="RefSeq" id="WP_189251797.1">
    <property type="nucleotide sequence ID" value="NZ_BMRE01000001.1"/>
</dbReference>
<dbReference type="EMBL" id="BMRE01000001">
    <property type="protein sequence ID" value="GGU16047.1"/>
    <property type="molecule type" value="Genomic_DNA"/>
</dbReference>
<proteinExistence type="predicted"/>
<evidence type="ECO:0000313" key="8">
    <source>
        <dbReference type="Proteomes" id="UP000649573"/>
    </source>
</evidence>
<evidence type="ECO:0000256" key="2">
    <source>
        <dbReference type="ARBA" id="ARBA00022475"/>
    </source>
</evidence>
<comment type="subcellular location">
    <subcellularLocation>
        <location evidence="1">Cell membrane</location>
        <topology evidence="1">Multi-pass membrane protein</topology>
    </subcellularLocation>
</comment>
<dbReference type="InterPro" id="IPR036259">
    <property type="entry name" value="MFS_trans_sf"/>
</dbReference>
<organism evidence="7 8">
    <name type="scientific">Lentzea flava</name>
    <dbReference type="NCBI Taxonomy" id="103732"/>
    <lineage>
        <taxon>Bacteria</taxon>
        <taxon>Bacillati</taxon>
        <taxon>Actinomycetota</taxon>
        <taxon>Actinomycetes</taxon>
        <taxon>Pseudonocardiales</taxon>
        <taxon>Pseudonocardiaceae</taxon>
        <taxon>Lentzea</taxon>
    </lineage>
</organism>
<sequence>MLAVLRNRTYRHLFGAHVVALTGTGLATVALGLLAYDLAGAHASAVLGTALAIKMVAYVGVAPIAAALLGALPRRAVLVALDLVRAGVAVALPWVDQVWQVYVLIFLLQAASAAFTPIFQATIPDVLPDEREYTRAVTLSRMAYDLEGLLSPSLAAALLMLMSFNNLFLGTAIGFAASALLVVSTVVPRPKPVRRKGSLYAATTRGIRIYLATPRLRGLLAVHLAAAAAGSMVLVNTVAYVRDVLDRGATDVAVALAFNGIGSLAAALVLPKLLDRVTDRSVVLPAVVALFTALLAGAAFAALPDGRHWPALLALWTLIGAGCSLALTPGARLLRRSAHSEDRPALFAADFALSHACWLLCYPLAGWVASAASMTTAFLVLGVITAVGAVAALRLWPRHDPAVVEHEHCDLDAGHDHLHGAVLAGGVYRHAHEFRIDDHHERWPRQERKPVVRAGQS</sequence>
<keyword evidence="8" id="KW-1185">Reference proteome</keyword>
<keyword evidence="2" id="KW-1003">Cell membrane</keyword>
<feature type="transmembrane region" description="Helical" evidence="6">
    <location>
        <begin position="218"/>
        <end position="240"/>
    </location>
</feature>
<feature type="transmembrane region" description="Helical" evidence="6">
    <location>
        <begin position="167"/>
        <end position="187"/>
    </location>
</feature>
<feature type="transmembrane region" description="Helical" evidence="6">
    <location>
        <begin position="282"/>
        <end position="303"/>
    </location>
</feature>
<evidence type="ECO:0000313" key="7">
    <source>
        <dbReference type="EMBL" id="GGU16047.1"/>
    </source>
</evidence>
<accession>A0ABQ2UBU7</accession>
<dbReference type="PANTHER" id="PTHR23513:SF18">
    <property type="entry name" value="INTEGRAL MEMBRANE PROTEIN"/>
    <property type="match status" value="1"/>
</dbReference>
<gene>
    <name evidence="7" type="ORF">GCM10010178_04600</name>
</gene>
<protein>
    <submittedName>
        <fullName evidence="7">MFS transporter</fullName>
    </submittedName>
</protein>